<reference evidence="3" key="1">
    <citation type="journal article" date="2015" name="Proc. Natl. Acad. Sci. U.S.A.">
        <title>Genome sequencing of adzuki bean (Vigna angularis) provides insight into high starch and low fat accumulation and domestication.</title>
        <authorList>
            <person name="Yang K."/>
            <person name="Tian Z."/>
            <person name="Chen C."/>
            <person name="Luo L."/>
            <person name="Zhao B."/>
            <person name="Wang Z."/>
            <person name="Yu L."/>
            <person name="Li Y."/>
            <person name="Sun Y."/>
            <person name="Li W."/>
            <person name="Chen Y."/>
            <person name="Li Y."/>
            <person name="Zhang Y."/>
            <person name="Ai D."/>
            <person name="Zhao J."/>
            <person name="Shang C."/>
            <person name="Ma Y."/>
            <person name="Wu B."/>
            <person name="Wang M."/>
            <person name="Gao L."/>
            <person name="Sun D."/>
            <person name="Zhang P."/>
            <person name="Guo F."/>
            <person name="Wang W."/>
            <person name="Li Y."/>
            <person name="Wang J."/>
            <person name="Varshney R.K."/>
            <person name="Wang J."/>
            <person name="Ling H.Q."/>
            <person name="Wan P."/>
        </authorList>
    </citation>
    <scope>NUCLEOTIDE SEQUENCE</scope>
    <source>
        <strain evidence="3">cv. Jingnong 6</strain>
    </source>
</reference>
<name>A0A0L9TWJ6_PHAAN</name>
<evidence type="ECO:0000313" key="3">
    <source>
        <dbReference type="Proteomes" id="UP000053144"/>
    </source>
</evidence>
<feature type="region of interest" description="Disordered" evidence="1">
    <location>
        <begin position="152"/>
        <end position="173"/>
    </location>
</feature>
<organism evidence="2 3">
    <name type="scientific">Phaseolus angularis</name>
    <name type="common">Azuki bean</name>
    <name type="synonym">Vigna angularis</name>
    <dbReference type="NCBI Taxonomy" id="3914"/>
    <lineage>
        <taxon>Eukaryota</taxon>
        <taxon>Viridiplantae</taxon>
        <taxon>Streptophyta</taxon>
        <taxon>Embryophyta</taxon>
        <taxon>Tracheophyta</taxon>
        <taxon>Spermatophyta</taxon>
        <taxon>Magnoliopsida</taxon>
        <taxon>eudicotyledons</taxon>
        <taxon>Gunneridae</taxon>
        <taxon>Pentapetalae</taxon>
        <taxon>rosids</taxon>
        <taxon>fabids</taxon>
        <taxon>Fabales</taxon>
        <taxon>Fabaceae</taxon>
        <taxon>Papilionoideae</taxon>
        <taxon>50 kb inversion clade</taxon>
        <taxon>NPAAA clade</taxon>
        <taxon>indigoferoid/millettioid clade</taxon>
        <taxon>Phaseoleae</taxon>
        <taxon>Vigna</taxon>
    </lineage>
</organism>
<gene>
    <name evidence="2" type="ORF">LR48_Vigan02g102600</name>
</gene>
<dbReference type="Gramene" id="KOM34876">
    <property type="protein sequence ID" value="KOM34876"/>
    <property type="gene ID" value="LR48_Vigan02g102600"/>
</dbReference>
<protein>
    <submittedName>
        <fullName evidence="2">Uncharacterized protein</fullName>
    </submittedName>
</protein>
<proteinExistence type="predicted"/>
<dbReference type="EMBL" id="CM003372">
    <property type="protein sequence ID" value="KOM34876.1"/>
    <property type="molecule type" value="Genomic_DNA"/>
</dbReference>
<accession>A0A0L9TWJ6</accession>
<evidence type="ECO:0000256" key="1">
    <source>
        <dbReference type="SAM" id="MobiDB-lite"/>
    </source>
</evidence>
<feature type="compositionally biased region" description="Acidic residues" evidence="1">
    <location>
        <begin position="155"/>
        <end position="167"/>
    </location>
</feature>
<evidence type="ECO:0000313" key="2">
    <source>
        <dbReference type="EMBL" id="KOM34876.1"/>
    </source>
</evidence>
<dbReference type="Proteomes" id="UP000053144">
    <property type="component" value="Chromosome 2"/>
</dbReference>
<dbReference type="AlphaFoldDB" id="A0A0L9TWJ6"/>
<sequence length="173" mass="19610">MTTKDVFLLNAIKNSIPNNWVEVLKDHMIEGGISHAQTFRYGVFISKILVLQGANVDGEEKCLCDKSNEINITTLTYIGLMKTMNGWCFKDEETMIASSGSSPVLNEDHTSFIPKTNFERFVAGQFRITSERILKLEKKEDVLYQKEIKSYSATEDSDNESTDEDVMETFASE</sequence>